<comment type="caution">
    <text evidence="7">The sequence shown here is derived from an EMBL/GenBank/DDBJ whole genome shotgun (WGS) entry which is preliminary data.</text>
</comment>
<gene>
    <name evidence="6" type="primary">prmA</name>
    <name evidence="7" type="ORF">DFR64_1827</name>
</gene>
<dbReference type="PIRSF" id="PIRSF000401">
    <property type="entry name" value="RPL11_MTase"/>
    <property type="match status" value="1"/>
</dbReference>
<dbReference type="NCBIfam" id="TIGR00406">
    <property type="entry name" value="prmA"/>
    <property type="match status" value="1"/>
</dbReference>
<evidence type="ECO:0000256" key="2">
    <source>
        <dbReference type="ARBA" id="ARBA00022490"/>
    </source>
</evidence>
<sequence>MDKASWIEASLVVTPEQAEAVAEVIGRFTREGVVIEQAALPDNREEQNLLEDHVRVYGYFFEDHSVEQRKQSLEEALWHLGQIQPLPPVEYRRIQQENWMAAWKDQYKPLQIGKRMMIIPAWVENKYPDKLPILINPGMAFGTGTHPTTQLCLEFLEDYLKPGQIVFDIGCGSGILSIGAIRLGAERVIAVDIDSASVASTQENYALNKLDTPIEVAQGSSDLIQEGHFGLLQAPVVVANILASVICNLIEDGLTDLVEPGGLLILSGILDHQADSILNKAAEYGMSLVEKRGIEDWVSLCLRKDTK</sequence>
<dbReference type="InterPro" id="IPR050078">
    <property type="entry name" value="Ribosomal_L11_MeTrfase_PrmA"/>
</dbReference>
<evidence type="ECO:0000256" key="5">
    <source>
        <dbReference type="ARBA" id="ARBA00022691"/>
    </source>
</evidence>
<comment type="function">
    <text evidence="6">Methylates ribosomal protein L11.</text>
</comment>
<dbReference type="RefSeq" id="WP_116225115.1">
    <property type="nucleotide sequence ID" value="NZ_AP018437.1"/>
</dbReference>
<keyword evidence="8" id="KW-1185">Reference proteome</keyword>
<dbReference type="InterPro" id="IPR029063">
    <property type="entry name" value="SAM-dependent_MTases_sf"/>
</dbReference>
<dbReference type="PANTHER" id="PTHR43648:SF1">
    <property type="entry name" value="ELECTRON TRANSFER FLAVOPROTEIN BETA SUBUNIT LYSINE METHYLTRANSFERASE"/>
    <property type="match status" value="1"/>
</dbReference>
<accession>A0A347ZNH7</accession>
<comment type="subcellular location">
    <subcellularLocation>
        <location evidence="6">Cytoplasm</location>
    </subcellularLocation>
</comment>
<dbReference type="GO" id="GO:0032259">
    <property type="term" value="P:methylation"/>
    <property type="evidence" value="ECO:0007669"/>
    <property type="project" value="UniProtKB-KW"/>
</dbReference>
<dbReference type="PANTHER" id="PTHR43648">
    <property type="entry name" value="ELECTRON TRANSFER FLAVOPROTEIN BETA SUBUNIT LYSINE METHYLTRANSFERASE"/>
    <property type="match status" value="1"/>
</dbReference>
<dbReference type="SUPFAM" id="SSF53335">
    <property type="entry name" value="S-adenosyl-L-methionine-dependent methyltransferases"/>
    <property type="match status" value="1"/>
</dbReference>
<keyword evidence="3 6" id="KW-0489">Methyltransferase</keyword>
<keyword evidence="5 6" id="KW-0949">S-adenosyl-L-methionine</keyword>
<evidence type="ECO:0000256" key="3">
    <source>
        <dbReference type="ARBA" id="ARBA00022603"/>
    </source>
</evidence>
<dbReference type="InterPro" id="IPR004498">
    <property type="entry name" value="Ribosomal_PrmA_MeTrfase"/>
</dbReference>
<proteinExistence type="inferred from homology"/>
<keyword evidence="7" id="KW-0687">Ribonucleoprotein</keyword>
<feature type="binding site" evidence="6">
    <location>
        <position position="149"/>
    </location>
    <ligand>
        <name>S-adenosyl-L-methionine</name>
        <dbReference type="ChEBI" id="CHEBI:59789"/>
    </ligand>
</feature>
<evidence type="ECO:0000313" key="7">
    <source>
        <dbReference type="EMBL" id="REG08460.1"/>
    </source>
</evidence>
<reference evidence="7 8" key="1">
    <citation type="submission" date="2018-08" db="EMBL/GenBank/DDBJ databases">
        <title>Genomic Encyclopedia of Type Strains, Phase IV (KMG-IV): sequencing the most valuable type-strain genomes for metagenomic binning, comparative biology and taxonomic classification.</title>
        <authorList>
            <person name="Goeker M."/>
        </authorList>
    </citation>
    <scope>NUCLEOTIDE SEQUENCE [LARGE SCALE GENOMIC DNA]</scope>
    <source>
        <strain evidence="7 8">DSM 23923</strain>
    </source>
</reference>
<protein>
    <recommendedName>
        <fullName evidence="6">Ribosomal protein L11 methyltransferase</fullName>
        <shortName evidence="6">L11 Mtase</shortName>
        <ecNumber evidence="6">2.1.1.-</ecNumber>
    </recommendedName>
</protein>
<dbReference type="EMBL" id="QUMS01000002">
    <property type="protein sequence ID" value="REG08460.1"/>
    <property type="molecule type" value="Genomic_DNA"/>
</dbReference>
<dbReference type="Gene3D" id="3.40.50.150">
    <property type="entry name" value="Vaccinia Virus protein VP39"/>
    <property type="match status" value="1"/>
</dbReference>
<dbReference type="CDD" id="cd02440">
    <property type="entry name" value="AdoMet_MTases"/>
    <property type="match status" value="1"/>
</dbReference>
<organism evidence="7 8">
    <name type="scientific">Pelolinea submarina</name>
    <dbReference type="NCBI Taxonomy" id="913107"/>
    <lineage>
        <taxon>Bacteria</taxon>
        <taxon>Bacillati</taxon>
        <taxon>Chloroflexota</taxon>
        <taxon>Anaerolineae</taxon>
        <taxon>Anaerolineales</taxon>
        <taxon>Anaerolineaceae</taxon>
        <taxon>Pelolinea</taxon>
    </lineage>
</organism>
<evidence type="ECO:0000256" key="6">
    <source>
        <dbReference type="HAMAP-Rule" id="MF_00735"/>
    </source>
</evidence>
<feature type="binding site" evidence="6">
    <location>
        <position position="240"/>
    </location>
    <ligand>
        <name>S-adenosyl-L-methionine</name>
        <dbReference type="ChEBI" id="CHEBI:59789"/>
    </ligand>
</feature>
<keyword evidence="7" id="KW-0689">Ribosomal protein</keyword>
<dbReference type="GO" id="GO:0016279">
    <property type="term" value="F:protein-lysine N-methyltransferase activity"/>
    <property type="evidence" value="ECO:0007669"/>
    <property type="project" value="RHEA"/>
</dbReference>
<keyword evidence="2 6" id="KW-0963">Cytoplasm</keyword>
<feature type="binding site" evidence="6">
    <location>
        <position position="170"/>
    </location>
    <ligand>
        <name>S-adenosyl-L-methionine</name>
        <dbReference type="ChEBI" id="CHEBI:59789"/>
    </ligand>
</feature>
<dbReference type="HAMAP" id="MF_00735">
    <property type="entry name" value="Methyltr_PrmA"/>
    <property type="match status" value="1"/>
</dbReference>
<name>A0A347ZNH7_9CHLR</name>
<dbReference type="Proteomes" id="UP000256388">
    <property type="component" value="Unassembled WGS sequence"/>
</dbReference>
<dbReference type="AlphaFoldDB" id="A0A347ZNH7"/>
<dbReference type="EC" id="2.1.1.-" evidence="6"/>
<dbReference type="Pfam" id="PF06325">
    <property type="entry name" value="PrmA"/>
    <property type="match status" value="1"/>
</dbReference>
<evidence type="ECO:0000256" key="4">
    <source>
        <dbReference type="ARBA" id="ARBA00022679"/>
    </source>
</evidence>
<evidence type="ECO:0000313" key="8">
    <source>
        <dbReference type="Proteomes" id="UP000256388"/>
    </source>
</evidence>
<comment type="similarity">
    <text evidence="1 6">Belongs to the methyltransferase superfamily. PrmA family.</text>
</comment>
<keyword evidence="4 6" id="KW-0808">Transferase</keyword>
<dbReference type="OrthoDB" id="9785995at2"/>
<dbReference type="GO" id="GO:0005737">
    <property type="term" value="C:cytoplasm"/>
    <property type="evidence" value="ECO:0007669"/>
    <property type="project" value="UniProtKB-SubCell"/>
</dbReference>
<dbReference type="GO" id="GO:0005840">
    <property type="term" value="C:ribosome"/>
    <property type="evidence" value="ECO:0007669"/>
    <property type="project" value="UniProtKB-KW"/>
</dbReference>
<comment type="catalytic activity">
    <reaction evidence="6">
        <text>L-lysyl-[protein] + 3 S-adenosyl-L-methionine = N(6),N(6),N(6)-trimethyl-L-lysyl-[protein] + 3 S-adenosyl-L-homocysteine + 3 H(+)</text>
        <dbReference type="Rhea" id="RHEA:54192"/>
        <dbReference type="Rhea" id="RHEA-COMP:9752"/>
        <dbReference type="Rhea" id="RHEA-COMP:13826"/>
        <dbReference type="ChEBI" id="CHEBI:15378"/>
        <dbReference type="ChEBI" id="CHEBI:29969"/>
        <dbReference type="ChEBI" id="CHEBI:57856"/>
        <dbReference type="ChEBI" id="CHEBI:59789"/>
        <dbReference type="ChEBI" id="CHEBI:61961"/>
    </reaction>
</comment>
<feature type="binding site" evidence="6">
    <location>
        <position position="192"/>
    </location>
    <ligand>
        <name>S-adenosyl-L-methionine</name>
        <dbReference type="ChEBI" id="CHEBI:59789"/>
    </ligand>
</feature>
<evidence type="ECO:0000256" key="1">
    <source>
        <dbReference type="ARBA" id="ARBA00009741"/>
    </source>
</evidence>